<reference evidence="2" key="2">
    <citation type="submission" date="2023-05" db="EMBL/GenBank/DDBJ databases">
        <authorList>
            <consortium name="Lawrence Berkeley National Laboratory"/>
            <person name="Steindorff A."/>
            <person name="Hensen N."/>
            <person name="Bonometti L."/>
            <person name="Westerberg I."/>
            <person name="Brannstrom I.O."/>
            <person name="Guillou S."/>
            <person name="Cros-Aarteil S."/>
            <person name="Calhoun S."/>
            <person name="Haridas S."/>
            <person name="Kuo A."/>
            <person name="Mondo S."/>
            <person name="Pangilinan J."/>
            <person name="Riley R."/>
            <person name="Labutti K."/>
            <person name="Andreopoulos B."/>
            <person name="Lipzen A."/>
            <person name="Chen C."/>
            <person name="Yanf M."/>
            <person name="Daum C."/>
            <person name="Ng V."/>
            <person name="Clum A."/>
            <person name="Ohm R."/>
            <person name="Martin F."/>
            <person name="Silar P."/>
            <person name="Natvig D."/>
            <person name="Lalanne C."/>
            <person name="Gautier V."/>
            <person name="Ament-Velasquez S.L."/>
            <person name="Kruys A."/>
            <person name="Hutchinson M.I."/>
            <person name="Powell A.J."/>
            <person name="Barry K."/>
            <person name="Miller A.N."/>
            <person name="Grigoriev I.V."/>
            <person name="Debuchy R."/>
            <person name="Gladieux P."/>
            <person name="Thoren M.H."/>
            <person name="Johannesson H."/>
        </authorList>
    </citation>
    <scope>NUCLEOTIDE SEQUENCE</scope>
    <source>
        <strain evidence="2">PSN293</strain>
    </source>
</reference>
<dbReference type="EMBL" id="MU858150">
    <property type="protein sequence ID" value="KAK4211384.1"/>
    <property type="molecule type" value="Genomic_DNA"/>
</dbReference>
<dbReference type="Proteomes" id="UP001301769">
    <property type="component" value="Unassembled WGS sequence"/>
</dbReference>
<feature type="compositionally biased region" description="Polar residues" evidence="1">
    <location>
        <begin position="370"/>
        <end position="379"/>
    </location>
</feature>
<gene>
    <name evidence="2" type="ORF">QBC37DRAFT_290374</name>
</gene>
<feature type="compositionally biased region" description="Polar residues" evidence="1">
    <location>
        <begin position="190"/>
        <end position="200"/>
    </location>
</feature>
<evidence type="ECO:0000313" key="3">
    <source>
        <dbReference type="Proteomes" id="UP001301769"/>
    </source>
</evidence>
<accession>A0AAN6Y2G0</accession>
<feature type="compositionally biased region" description="Polar residues" evidence="1">
    <location>
        <begin position="134"/>
        <end position="147"/>
    </location>
</feature>
<feature type="compositionally biased region" description="Low complexity" evidence="1">
    <location>
        <begin position="317"/>
        <end position="334"/>
    </location>
</feature>
<name>A0AAN6Y2G0_9PEZI</name>
<evidence type="ECO:0000256" key="1">
    <source>
        <dbReference type="SAM" id="MobiDB-lite"/>
    </source>
</evidence>
<feature type="region of interest" description="Disordered" evidence="1">
    <location>
        <begin position="476"/>
        <end position="524"/>
    </location>
</feature>
<feature type="compositionally biased region" description="Basic residues" evidence="1">
    <location>
        <begin position="335"/>
        <end position="344"/>
    </location>
</feature>
<feature type="compositionally biased region" description="Low complexity" evidence="1">
    <location>
        <begin position="280"/>
        <end position="297"/>
    </location>
</feature>
<organism evidence="2 3">
    <name type="scientific">Rhypophila decipiens</name>
    <dbReference type="NCBI Taxonomy" id="261697"/>
    <lineage>
        <taxon>Eukaryota</taxon>
        <taxon>Fungi</taxon>
        <taxon>Dikarya</taxon>
        <taxon>Ascomycota</taxon>
        <taxon>Pezizomycotina</taxon>
        <taxon>Sordariomycetes</taxon>
        <taxon>Sordariomycetidae</taxon>
        <taxon>Sordariales</taxon>
        <taxon>Naviculisporaceae</taxon>
        <taxon>Rhypophila</taxon>
    </lineage>
</organism>
<sequence length="524" mass="56004">MEMLLPRGIVENTPEIYAEIASYPVVPPEKICQYWNVYTTTFRRLCDPTAYRLENFWWHVWGSDRRNLSGPALAKLFEEFSNGETFVPLRSVKNRYEGPSIPRARRQHSPEKAEPEQSKSQKLPKEVRQPDSVPKTNNNVPTPSSSRPAPAHPILKKSRGPSTSGTRPTARFVSPPASEGEDDGKADDVSSGSTAVSTSEMMPPSMKRDKAAAPKATGSREGMPPPPLPVSSKKEGKSRAVESGMRPPSTLSPGRSEKGSTPTRRVVASTAASKRRPSMPRRQSSQSSASSIASSSSNVPKHPLPSNMVLQPERGSHSSSASSQASLLLMGSKAAGKRPAKAAPKRSTSQSDSSQADSSQGSFKPVATPPQRQYLQNIGENAIASPSSPATRPAPIAGFVGDPRSETIAPRVGRSISLVEAPKRARDGSMGGPVAQALVSSSVVGTSNTTARGRFDSETITPQAVVSEARDVPDSLLPAHRPAYPGPLDGQFAPTPPNPAPPVPFGRSMSQLTLLLERDKPRKN</sequence>
<protein>
    <recommendedName>
        <fullName evidence="4">Nitrogen regulatory protein areA GATA-like domain-containing protein</fullName>
    </recommendedName>
</protein>
<feature type="compositionally biased region" description="Basic and acidic residues" evidence="1">
    <location>
        <begin position="108"/>
        <end position="129"/>
    </location>
</feature>
<feature type="region of interest" description="Disordered" evidence="1">
    <location>
        <begin position="97"/>
        <end position="408"/>
    </location>
</feature>
<reference evidence="2" key="1">
    <citation type="journal article" date="2023" name="Mol. Phylogenet. Evol.">
        <title>Genome-scale phylogeny and comparative genomics of the fungal order Sordariales.</title>
        <authorList>
            <person name="Hensen N."/>
            <person name="Bonometti L."/>
            <person name="Westerberg I."/>
            <person name="Brannstrom I.O."/>
            <person name="Guillou S."/>
            <person name="Cros-Aarteil S."/>
            <person name="Calhoun S."/>
            <person name="Haridas S."/>
            <person name="Kuo A."/>
            <person name="Mondo S."/>
            <person name="Pangilinan J."/>
            <person name="Riley R."/>
            <person name="LaButti K."/>
            <person name="Andreopoulos B."/>
            <person name="Lipzen A."/>
            <person name="Chen C."/>
            <person name="Yan M."/>
            <person name="Daum C."/>
            <person name="Ng V."/>
            <person name="Clum A."/>
            <person name="Steindorff A."/>
            <person name="Ohm R.A."/>
            <person name="Martin F."/>
            <person name="Silar P."/>
            <person name="Natvig D.O."/>
            <person name="Lalanne C."/>
            <person name="Gautier V."/>
            <person name="Ament-Velasquez S.L."/>
            <person name="Kruys A."/>
            <person name="Hutchinson M.I."/>
            <person name="Powell A.J."/>
            <person name="Barry K."/>
            <person name="Miller A.N."/>
            <person name="Grigoriev I.V."/>
            <person name="Debuchy R."/>
            <person name="Gladieux P."/>
            <person name="Hiltunen Thoren M."/>
            <person name="Johannesson H."/>
        </authorList>
    </citation>
    <scope>NUCLEOTIDE SEQUENCE</scope>
    <source>
        <strain evidence="2">PSN293</strain>
    </source>
</reference>
<proteinExistence type="predicted"/>
<feature type="compositionally biased region" description="Low complexity" evidence="1">
    <location>
        <begin position="382"/>
        <end position="397"/>
    </location>
</feature>
<evidence type="ECO:0008006" key="4">
    <source>
        <dbReference type="Google" id="ProtNLM"/>
    </source>
</evidence>
<comment type="caution">
    <text evidence="2">The sequence shown here is derived from an EMBL/GenBank/DDBJ whole genome shotgun (WGS) entry which is preliminary data.</text>
</comment>
<dbReference type="AlphaFoldDB" id="A0AAN6Y2G0"/>
<keyword evidence="3" id="KW-1185">Reference proteome</keyword>
<feature type="compositionally biased region" description="Low complexity" evidence="1">
    <location>
        <begin position="345"/>
        <end position="362"/>
    </location>
</feature>
<feature type="compositionally biased region" description="Polar residues" evidence="1">
    <location>
        <begin position="249"/>
        <end position="263"/>
    </location>
</feature>
<feature type="compositionally biased region" description="Pro residues" evidence="1">
    <location>
        <begin position="494"/>
        <end position="504"/>
    </location>
</feature>
<evidence type="ECO:0000313" key="2">
    <source>
        <dbReference type="EMBL" id="KAK4211384.1"/>
    </source>
</evidence>